<organism evidence="1 2">
    <name type="scientific">Trapa natans</name>
    <name type="common">Water chestnut</name>
    <dbReference type="NCBI Taxonomy" id="22666"/>
    <lineage>
        <taxon>Eukaryota</taxon>
        <taxon>Viridiplantae</taxon>
        <taxon>Streptophyta</taxon>
        <taxon>Embryophyta</taxon>
        <taxon>Tracheophyta</taxon>
        <taxon>Spermatophyta</taxon>
        <taxon>Magnoliopsida</taxon>
        <taxon>eudicotyledons</taxon>
        <taxon>Gunneridae</taxon>
        <taxon>Pentapetalae</taxon>
        <taxon>rosids</taxon>
        <taxon>malvids</taxon>
        <taxon>Myrtales</taxon>
        <taxon>Lythraceae</taxon>
        <taxon>Trapa</taxon>
    </lineage>
</organism>
<dbReference type="AlphaFoldDB" id="A0AAN7N1A3"/>
<gene>
    <name evidence="1" type="ORF">SAY86_000366</name>
</gene>
<dbReference type="Proteomes" id="UP001346149">
    <property type="component" value="Unassembled WGS sequence"/>
</dbReference>
<keyword evidence="2" id="KW-1185">Reference proteome</keyword>
<protein>
    <submittedName>
        <fullName evidence="1">Uncharacterized protein</fullName>
    </submittedName>
</protein>
<proteinExistence type="predicted"/>
<comment type="caution">
    <text evidence="1">The sequence shown here is derived from an EMBL/GenBank/DDBJ whole genome shotgun (WGS) entry which is preliminary data.</text>
</comment>
<reference evidence="1 2" key="1">
    <citation type="journal article" date="2023" name="Hortic Res">
        <title>Pangenome of water caltrop reveals structural variations and asymmetric subgenome divergence after allopolyploidization.</title>
        <authorList>
            <person name="Zhang X."/>
            <person name="Chen Y."/>
            <person name="Wang L."/>
            <person name="Yuan Y."/>
            <person name="Fang M."/>
            <person name="Shi L."/>
            <person name="Lu R."/>
            <person name="Comes H.P."/>
            <person name="Ma Y."/>
            <person name="Chen Y."/>
            <person name="Huang G."/>
            <person name="Zhou Y."/>
            <person name="Zheng Z."/>
            <person name="Qiu Y."/>
        </authorList>
    </citation>
    <scope>NUCLEOTIDE SEQUENCE [LARGE SCALE GENOMIC DNA]</scope>
    <source>
        <strain evidence="1">F231</strain>
    </source>
</reference>
<evidence type="ECO:0000313" key="2">
    <source>
        <dbReference type="Proteomes" id="UP001346149"/>
    </source>
</evidence>
<evidence type="ECO:0000313" key="1">
    <source>
        <dbReference type="EMBL" id="KAK4802163.1"/>
    </source>
</evidence>
<dbReference type="EMBL" id="JAXQNO010000002">
    <property type="protein sequence ID" value="KAK4802163.1"/>
    <property type="molecule type" value="Genomic_DNA"/>
</dbReference>
<sequence>MREYAHERWLDALKHNGIYEAYNYAELVSNRCRRRVHHHPLLGVRYRRWIQLHPFISSLNKEKQMGGDGQRKGPT</sequence>
<name>A0AAN7N1A3_TRANT</name>
<accession>A0AAN7N1A3</accession>